<keyword evidence="3" id="KW-1185">Reference proteome</keyword>
<dbReference type="AlphaFoldDB" id="A0A9N8DI11"/>
<proteinExistence type="predicted"/>
<dbReference type="EMBL" id="CAICTM010000099">
    <property type="protein sequence ID" value="CAB9501119.1"/>
    <property type="molecule type" value="Genomic_DNA"/>
</dbReference>
<organism evidence="2 3">
    <name type="scientific">Seminavis robusta</name>
    <dbReference type="NCBI Taxonomy" id="568900"/>
    <lineage>
        <taxon>Eukaryota</taxon>
        <taxon>Sar</taxon>
        <taxon>Stramenopiles</taxon>
        <taxon>Ochrophyta</taxon>
        <taxon>Bacillariophyta</taxon>
        <taxon>Bacillariophyceae</taxon>
        <taxon>Bacillariophycidae</taxon>
        <taxon>Naviculales</taxon>
        <taxon>Naviculaceae</taxon>
        <taxon>Seminavis</taxon>
    </lineage>
</organism>
<evidence type="ECO:0000256" key="1">
    <source>
        <dbReference type="SAM" id="MobiDB-lite"/>
    </source>
</evidence>
<dbReference type="Proteomes" id="UP001153069">
    <property type="component" value="Unassembled WGS sequence"/>
</dbReference>
<sequence>MVRVSFLLETLAPRSQIQQTRNKQQQTTKRTVTMGSAQSTDMKRKEAAELALTSSSSNDDNENWTPIIEASTGSDEATEEEEDSDEEETDLSERLEILRDTHKMRTMAKFFLHPELPVETDATACARCFFDRDPAPEQENEGDDAEREEILKELKQLKKAARDYLHPELPVETSDATACARCFFDRASAPVQETEEADAEREMILKELKQLKNAAKDYLHPELPVETSDPTVFGRNYFTRPSAPVEISKQEDEEHQMILSDAQELAKLARAHHSGVALQIDPTVFGRNYFSRPSAPEQLSLEEDEERMVVLAEAKALSKLAIDYRHPELPVATTDPAVFGRNYFSRPSAPEQLDLEAEEERIAALTDAKALSKLAVDYRHPELPVQTADASACARCFFDRPSAPMQDLEEDTERALILEEMKQLKKSAVDYLHPELPLVTTDPALFGRNYFSRPSAFEQLSVETTEESGRILKDARALSKLAIDCQPPEIPVVASDPNVFGRNYFNRASAPPQASAEDDEEEELALIAESRNKQLVDERDHVRPRDPAGEELQHDLHCHHAHFDMDDQIHLHHVDFDKNKAHHDEISEVKVSSPTAARKVVLRDFDHQIPSSPGCVMTFARPTETQYLPQLP</sequence>
<feature type="compositionally biased region" description="Low complexity" evidence="1">
    <location>
        <begin position="18"/>
        <end position="33"/>
    </location>
</feature>
<name>A0A9N8DI11_9STRA</name>
<comment type="caution">
    <text evidence="2">The sequence shown here is derived from an EMBL/GenBank/DDBJ whole genome shotgun (WGS) entry which is preliminary data.</text>
</comment>
<feature type="region of interest" description="Disordered" evidence="1">
    <location>
        <begin position="16"/>
        <end position="91"/>
    </location>
</feature>
<gene>
    <name evidence="2" type="ORF">SEMRO_100_G051240.1</name>
</gene>
<feature type="compositionally biased region" description="Acidic residues" evidence="1">
    <location>
        <begin position="76"/>
        <end position="90"/>
    </location>
</feature>
<evidence type="ECO:0000313" key="3">
    <source>
        <dbReference type="Proteomes" id="UP001153069"/>
    </source>
</evidence>
<evidence type="ECO:0000313" key="2">
    <source>
        <dbReference type="EMBL" id="CAB9501119.1"/>
    </source>
</evidence>
<accession>A0A9N8DI11</accession>
<dbReference type="OrthoDB" id="47329at2759"/>
<protein>
    <submittedName>
        <fullName evidence="2">Uncharacterized protein</fullName>
    </submittedName>
</protein>
<reference evidence="2" key="1">
    <citation type="submission" date="2020-06" db="EMBL/GenBank/DDBJ databases">
        <authorList>
            <consortium name="Plant Systems Biology data submission"/>
        </authorList>
    </citation>
    <scope>NUCLEOTIDE SEQUENCE</scope>
    <source>
        <strain evidence="2">D6</strain>
    </source>
</reference>